<evidence type="ECO:0000313" key="3">
    <source>
        <dbReference type="EMBL" id="SHI58556.1"/>
    </source>
</evidence>
<gene>
    <name evidence="3" type="ORF">SAMN05216261_1180</name>
</gene>
<dbReference type="SUPFAM" id="SSF69593">
    <property type="entry name" value="Glycerol-3-phosphate (1)-acyltransferase"/>
    <property type="match status" value="1"/>
</dbReference>
<feature type="transmembrane region" description="Helical" evidence="1">
    <location>
        <begin position="264"/>
        <end position="284"/>
    </location>
</feature>
<dbReference type="Pfam" id="PF01553">
    <property type="entry name" value="Acyltransferase"/>
    <property type="match status" value="1"/>
</dbReference>
<dbReference type="Proteomes" id="UP000184396">
    <property type="component" value="Unassembled WGS sequence"/>
</dbReference>
<reference evidence="3 4" key="1">
    <citation type="submission" date="2016-11" db="EMBL/GenBank/DDBJ databases">
        <authorList>
            <person name="Jaros S."/>
            <person name="Januszkiewicz K."/>
            <person name="Wedrychowicz H."/>
        </authorList>
    </citation>
    <scope>NUCLEOTIDE SEQUENCE [LARGE SCALE GENOMIC DNA]</scope>
    <source>
        <strain evidence="3 4">CGMCC 1.12213</strain>
    </source>
</reference>
<dbReference type="eggNOG" id="COG0204">
    <property type="taxonomic scope" value="Bacteria"/>
</dbReference>
<dbReference type="RefSeq" id="WP_143148078.1">
    <property type="nucleotide sequence ID" value="NZ_ALIH01000005.1"/>
</dbReference>
<keyword evidence="3" id="KW-0808">Transferase</keyword>
<evidence type="ECO:0000259" key="2">
    <source>
        <dbReference type="SMART" id="SM00563"/>
    </source>
</evidence>
<feature type="transmembrane region" description="Helical" evidence="1">
    <location>
        <begin position="6"/>
        <end position="21"/>
    </location>
</feature>
<dbReference type="OrthoDB" id="9806008at2"/>
<feature type="transmembrane region" description="Helical" evidence="1">
    <location>
        <begin position="296"/>
        <end position="316"/>
    </location>
</feature>
<evidence type="ECO:0000313" key="4">
    <source>
        <dbReference type="Proteomes" id="UP000184396"/>
    </source>
</evidence>
<feature type="transmembrane region" description="Helical" evidence="1">
    <location>
        <begin position="323"/>
        <end position="341"/>
    </location>
</feature>
<dbReference type="CDD" id="cd07992">
    <property type="entry name" value="LPLAT_AAK14816-like"/>
    <property type="match status" value="1"/>
</dbReference>
<keyword evidence="4" id="KW-1185">Reference proteome</keyword>
<keyword evidence="1" id="KW-0472">Membrane</keyword>
<keyword evidence="3" id="KW-0012">Acyltransferase</keyword>
<sequence length="343" mass="39428">MKFLWLTFVRAYLSVGMFFYFRRIKIYDVKYVPKNKPILLLSNHQNALLDALIIATKSGRFSYFLTRAAVFKKPLIAKILKSLQMLPVYRIRDGWGNISNNNAIFEACSELLTENACVVIFPEGNHNLNRTVRPLSKGFTRIVFDTLEKHPNLDLQLLPVGVNYRHAHKFPDSTSVYFGKPIAATQFISDNRNNDVMELKARIHAEITQLTTHIPSESYQETLKRLEDLNFDFLDPKAVNACIKSNFENYNIQKFKKKNILSRILKFLFIIVFIVPYVIWKFAVKPKVKEIEFVSTFRFAVAITLAPLWLASLFVAMLLCFNIVTACFVIIVCLVVAIAAVKS</sequence>
<evidence type="ECO:0000256" key="1">
    <source>
        <dbReference type="SAM" id="Phobius"/>
    </source>
</evidence>
<dbReference type="PANTHER" id="PTHR31605">
    <property type="entry name" value="GLYCEROL-3-PHOSPHATE O-ACYLTRANSFERASE 1"/>
    <property type="match status" value="1"/>
</dbReference>
<dbReference type="GO" id="GO:0008654">
    <property type="term" value="P:phospholipid biosynthetic process"/>
    <property type="evidence" value="ECO:0007669"/>
    <property type="project" value="TreeGrafter"/>
</dbReference>
<dbReference type="PANTHER" id="PTHR31605:SF0">
    <property type="entry name" value="GLYCEROL-3-PHOSPHATE O-ACYLTRANSFERASE 1"/>
    <property type="match status" value="1"/>
</dbReference>
<dbReference type="InterPro" id="IPR002123">
    <property type="entry name" value="Plipid/glycerol_acylTrfase"/>
</dbReference>
<dbReference type="InterPro" id="IPR052744">
    <property type="entry name" value="GPAT/DAPAT"/>
</dbReference>
<organism evidence="3 4">
    <name type="scientific">Algibacter luteus</name>
    <dbReference type="NCBI Taxonomy" id="1178825"/>
    <lineage>
        <taxon>Bacteria</taxon>
        <taxon>Pseudomonadati</taxon>
        <taxon>Bacteroidota</taxon>
        <taxon>Flavobacteriia</taxon>
        <taxon>Flavobacteriales</taxon>
        <taxon>Flavobacteriaceae</taxon>
        <taxon>Algibacter</taxon>
    </lineage>
</organism>
<dbReference type="EMBL" id="FQYK01000002">
    <property type="protein sequence ID" value="SHI58556.1"/>
    <property type="molecule type" value="Genomic_DNA"/>
</dbReference>
<keyword evidence="1" id="KW-0812">Transmembrane</keyword>
<accession>A0A1M6CC37</accession>
<name>A0A1M6CC37_9FLAO</name>
<protein>
    <submittedName>
        <fullName evidence="3">1-acyl-sn-glycerol-3-phosphate acyltransferase</fullName>
    </submittedName>
</protein>
<dbReference type="GO" id="GO:0004366">
    <property type="term" value="F:glycerol-3-phosphate O-acyltransferase activity"/>
    <property type="evidence" value="ECO:0007669"/>
    <property type="project" value="TreeGrafter"/>
</dbReference>
<proteinExistence type="predicted"/>
<dbReference type="SMART" id="SM00563">
    <property type="entry name" value="PlsC"/>
    <property type="match status" value="1"/>
</dbReference>
<feature type="domain" description="Phospholipid/glycerol acyltransferase" evidence="2">
    <location>
        <begin position="38"/>
        <end position="165"/>
    </location>
</feature>
<dbReference type="STRING" id="1178825.SAMN05216261_1180"/>
<keyword evidence="1" id="KW-1133">Transmembrane helix</keyword>
<dbReference type="AlphaFoldDB" id="A0A1M6CC37"/>
<dbReference type="GO" id="GO:0016287">
    <property type="term" value="F:glycerone-phosphate O-acyltransferase activity"/>
    <property type="evidence" value="ECO:0007669"/>
    <property type="project" value="TreeGrafter"/>
</dbReference>